<evidence type="ECO:0000313" key="2">
    <source>
        <dbReference type="EMBL" id="KAI9557486.1"/>
    </source>
</evidence>
<gene>
    <name evidence="2" type="ORF">GHT06_017314</name>
</gene>
<protein>
    <submittedName>
        <fullName evidence="2">Uncharacterized protein</fullName>
    </submittedName>
</protein>
<keyword evidence="1" id="KW-1133">Transmembrane helix</keyword>
<feature type="transmembrane region" description="Helical" evidence="1">
    <location>
        <begin position="21"/>
        <end position="43"/>
    </location>
</feature>
<dbReference type="Proteomes" id="UP000820818">
    <property type="component" value="Linkage Group LG6"/>
</dbReference>
<comment type="caution">
    <text evidence="2">The sequence shown here is derived from an EMBL/GenBank/DDBJ whole genome shotgun (WGS) entry which is preliminary data.</text>
</comment>
<evidence type="ECO:0000256" key="1">
    <source>
        <dbReference type="SAM" id="Phobius"/>
    </source>
</evidence>
<proteinExistence type="predicted"/>
<organism evidence="2 3">
    <name type="scientific">Daphnia sinensis</name>
    <dbReference type="NCBI Taxonomy" id="1820382"/>
    <lineage>
        <taxon>Eukaryota</taxon>
        <taxon>Metazoa</taxon>
        <taxon>Ecdysozoa</taxon>
        <taxon>Arthropoda</taxon>
        <taxon>Crustacea</taxon>
        <taxon>Branchiopoda</taxon>
        <taxon>Diplostraca</taxon>
        <taxon>Cladocera</taxon>
        <taxon>Anomopoda</taxon>
        <taxon>Daphniidae</taxon>
        <taxon>Daphnia</taxon>
        <taxon>Daphnia similis group</taxon>
    </lineage>
</organism>
<dbReference type="AlphaFoldDB" id="A0AAD5L7G1"/>
<accession>A0AAD5L7G1</accession>
<sequence length="67" mass="7919">MRDAFSYFVFLFRDVCFRFHRTLLIGIFSAYGHVCVCSSYHVLRKPTFSLPHNLGLFKARKFLSQIL</sequence>
<dbReference type="EMBL" id="WJBH02000006">
    <property type="protein sequence ID" value="KAI9557486.1"/>
    <property type="molecule type" value="Genomic_DNA"/>
</dbReference>
<keyword evidence="1" id="KW-0812">Transmembrane</keyword>
<keyword evidence="3" id="KW-1185">Reference proteome</keyword>
<reference evidence="2 3" key="1">
    <citation type="submission" date="2022-05" db="EMBL/GenBank/DDBJ databases">
        <title>A multi-omics perspective on studying reproductive biology in Daphnia sinensis.</title>
        <authorList>
            <person name="Jia J."/>
        </authorList>
    </citation>
    <scope>NUCLEOTIDE SEQUENCE [LARGE SCALE GENOMIC DNA]</scope>
    <source>
        <strain evidence="2 3">WSL</strain>
    </source>
</reference>
<evidence type="ECO:0000313" key="3">
    <source>
        <dbReference type="Proteomes" id="UP000820818"/>
    </source>
</evidence>
<name>A0AAD5L7G1_9CRUS</name>
<keyword evidence="1" id="KW-0472">Membrane</keyword>